<accession>A0A8K0R8D0</accession>
<keyword evidence="2" id="KW-0472">Membrane</keyword>
<evidence type="ECO:0000256" key="2">
    <source>
        <dbReference type="SAM" id="Phobius"/>
    </source>
</evidence>
<protein>
    <submittedName>
        <fullName evidence="3">Uncharacterized protein</fullName>
    </submittedName>
</protein>
<evidence type="ECO:0000313" key="4">
    <source>
        <dbReference type="Proteomes" id="UP000813461"/>
    </source>
</evidence>
<name>A0A8K0R8D0_9PLEO</name>
<dbReference type="EMBL" id="JAGMVJ010000008">
    <property type="protein sequence ID" value="KAH7088371.1"/>
    <property type="molecule type" value="Genomic_DNA"/>
</dbReference>
<dbReference type="Proteomes" id="UP000813461">
    <property type="component" value="Unassembled WGS sequence"/>
</dbReference>
<organism evidence="3 4">
    <name type="scientific">Paraphoma chrysanthemicola</name>
    <dbReference type="NCBI Taxonomy" id="798071"/>
    <lineage>
        <taxon>Eukaryota</taxon>
        <taxon>Fungi</taxon>
        <taxon>Dikarya</taxon>
        <taxon>Ascomycota</taxon>
        <taxon>Pezizomycotina</taxon>
        <taxon>Dothideomycetes</taxon>
        <taxon>Pleosporomycetidae</taxon>
        <taxon>Pleosporales</taxon>
        <taxon>Pleosporineae</taxon>
        <taxon>Phaeosphaeriaceae</taxon>
        <taxon>Paraphoma</taxon>
    </lineage>
</organism>
<dbReference type="OrthoDB" id="5421765at2759"/>
<reference evidence="3" key="1">
    <citation type="journal article" date="2021" name="Nat. Commun.">
        <title>Genetic determinants of endophytism in the Arabidopsis root mycobiome.</title>
        <authorList>
            <person name="Mesny F."/>
            <person name="Miyauchi S."/>
            <person name="Thiergart T."/>
            <person name="Pickel B."/>
            <person name="Atanasova L."/>
            <person name="Karlsson M."/>
            <person name="Huettel B."/>
            <person name="Barry K.W."/>
            <person name="Haridas S."/>
            <person name="Chen C."/>
            <person name="Bauer D."/>
            <person name="Andreopoulos W."/>
            <person name="Pangilinan J."/>
            <person name="LaButti K."/>
            <person name="Riley R."/>
            <person name="Lipzen A."/>
            <person name="Clum A."/>
            <person name="Drula E."/>
            <person name="Henrissat B."/>
            <person name="Kohler A."/>
            <person name="Grigoriev I.V."/>
            <person name="Martin F.M."/>
            <person name="Hacquard S."/>
        </authorList>
    </citation>
    <scope>NUCLEOTIDE SEQUENCE</scope>
    <source>
        <strain evidence="3">MPI-SDFR-AT-0120</strain>
    </source>
</reference>
<sequence length="417" mass="43925">MVYTLRDAFDPNRCVQYDEQNKTAPFAVQCPTTSLPLIPATVPYTVTSEVTKCVKFDTNHVTASVFLCASPDAGPISISSTTLNATARQPPSGPVQTGPADAAPATGKNGLAGGAVAGIAIGMLLVGVLIAGIIFFFLLRRQRNRQYGSQPISHLPPPAAYRPSPEKGPVVVASAISSSIDNLLPQPASDDTITGEVSKIRDNIKNHVRTYCHSAGLTSGINEAALQNLAAASGVSSATLASSLANPSARQETLRLVFAWVILSKTTGNRNSQLLPFEIAELSGAITGASNNPKQTALYSKWKTITGQLLSGLDKNAQSSNQVHKFGRIIAELDSIVGPCVQGSIDDAQRRKNLDMILTRAANLAFLLFSQPGSFQFDFGAPRSGICAFPALLQTVGDQGQVISPPRLLFDGEIVAA</sequence>
<feature type="transmembrane region" description="Helical" evidence="2">
    <location>
        <begin position="115"/>
        <end position="139"/>
    </location>
</feature>
<feature type="region of interest" description="Disordered" evidence="1">
    <location>
        <begin position="84"/>
        <end position="103"/>
    </location>
</feature>
<dbReference type="CDD" id="cd12087">
    <property type="entry name" value="TM_EGFR-like"/>
    <property type="match status" value="1"/>
</dbReference>
<comment type="caution">
    <text evidence="3">The sequence shown here is derived from an EMBL/GenBank/DDBJ whole genome shotgun (WGS) entry which is preliminary data.</text>
</comment>
<gene>
    <name evidence="3" type="ORF">FB567DRAFT_628100</name>
</gene>
<proteinExistence type="predicted"/>
<keyword evidence="2" id="KW-1133">Transmembrane helix</keyword>
<evidence type="ECO:0000256" key="1">
    <source>
        <dbReference type="SAM" id="MobiDB-lite"/>
    </source>
</evidence>
<evidence type="ECO:0000313" key="3">
    <source>
        <dbReference type="EMBL" id="KAH7088371.1"/>
    </source>
</evidence>
<keyword evidence="4" id="KW-1185">Reference proteome</keyword>
<dbReference type="AlphaFoldDB" id="A0A8K0R8D0"/>
<keyword evidence="2" id="KW-0812">Transmembrane</keyword>